<gene>
    <name evidence="2" type="ORF">CALVIDRAFT_566912</name>
</gene>
<evidence type="ECO:0000313" key="3">
    <source>
        <dbReference type="Proteomes" id="UP000076738"/>
    </source>
</evidence>
<dbReference type="AlphaFoldDB" id="A0A167IV78"/>
<dbReference type="Gene3D" id="3.80.10.10">
    <property type="entry name" value="Ribonuclease Inhibitor"/>
    <property type="match status" value="1"/>
</dbReference>
<dbReference type="InterPro" id="IPR032675">
    <property type="entry name" value="LRR_dom_sf"/>
</dbReference>
<reference evidence="2 3" key="1">
    <citation type="journal article" date="2016" name="Mol. Biol. Evol.">
        <title>Comparative Genomics of Early-Diverging Mushroom-Forming Fungi Provides Insights into the Origins of Lignocellulose Decay Capabilities.</title>
        <authorList>
            <person name="Nagy L.G."/>
            <person name="Riley R."/>
            <person name="Tritt A."/>
            <person name="Adam C."/>
            <person name="Daum C."/>
            <person name="Floudas D."/>
            <person name="Sun H."/>
            <person name="Yadav J.S."/>
            <person name="Pangilinan J."/>
            <person name="Larsson K.H."/>
            <person name="Matsuura K."/>
            <person name="Barry K."/>
            <person name="Labutti K."/>
            <person name="Kuo R."/>
            <person name="Ohm R.A."/>
            <person name="Bhattacharya S.S."/>
            <person name="Shirouzu T."/>
            <person name="Yoshinaga Y."/>
            <person name="Martin F.M."/>
            <person name="Grigoriev I.V."/>
            <person name="Hibbett D.S."/>
        </authorList>
    </citation>
    <scope>NUCLEOTIDE SEQUENCE [LARGE SCALE GENOMIC DNA]</scope>
    <source>
        <strain evidence="2 3">TUFC12733</strain>
    </source>
</reference>
<name>A0A167IV78_CALVF</name>
<feature type="domain" description="F-box" evidence="1">
    <location>
        <begin position="1"/>
        <end position="48"/>
    </location>
</feature>
<proteinExistence type="predicted"/>
<dbReference type="Gene3D" id="1.20.1280.50">
    <property type="match status" value="1"/>
</dbReference>
<dbReference type="SMART" id="SM00256">
    <property type="entry name" value="FBOX"/>
    <property type="match status" value="1"/>
</dbReference>
<dbReference type="InterPro" id="IPR036047">
    <property type="entry name" value="F-box-like_dom_sf"/>
</dbReference>
<dbReference type="SUPFAM" id="SSF52047">
    <property type="entry name" value="RNI-like"/>
    <property type="match status" value="1"/>
</dbReference>
<organism evidence="2 3">
    <name type="scientific">Calocera viscosa (strain TUFC12733)</name>
    <dbReference type="NCBI Taxonomy" id="1330018"/>
    <lineage>
        <taxon>Eukaryota</taxon>
        <taxon>Fungi</taxon>
        <taxon>Dikarya</taxon>
        <taxon>Basidiomycota</taxon>
        <taxon>Agaricomycotina</taxon>
        <taxon>Dacrymycetes</taxon>
        <taxon>Dacrymycetales</taxon>
        <taxon>Dacrymycetaceae</taxon>
        <taxon>Calocera</taxon>
    </lineage>
</organism>
<dbReference type="SUPFAM" id="SSF81383">
    <property type="entry name" value="F-box domain"/>
    <property type="match status" value="1"/>
</dbReference>
<dbReference type="Pfam" id="PF12937">
    <property type="entry name" value="F-box-like"/>
    <property type="match status" value="1"/>
</dbReference>
<protein>
    <recommendedName>
        <fullName evidence="1">F-box domain-containing protein</fullName>
    </recommendedName>
</protein>
<keyword evidence="3" id="KW-1185">Reference proteome</keyword>
<accession>A0A167IV78</accession>
<evidence type="ECO:0000313" key="2">
    <source>
        <dbReference type="EMBL" id="KZO92995.1"/>
    </source>
</evidence>
<dbReference type="OrthoDB" id="3358004at2759"/>
<sequence>MSALLSLPPELLDDLLSHVPSPADLLSLSLTCHALYTATADHLPWRRICVYEYDTPLFSLLSSTRRLASQLRRIAVNETGHPTASHSPMDDFSPSLSGPAHKLSAYRPVLPATRDPRANTGGVEPLLPQVARNCAQLEEVRLNVYDLRPWKGFFQALKEEGGRTLGRVEIVEEPGPWGWALGDAEEVLELLGGHEHFAWASATIVQGALLSPGKGPSNLLPASELVRLITTLLTDRCPTLSSLSLYVFSTLNPIPSALPTFSARFPALRSLSLGHVRSTELIGTFLDAHPLLERVSIQCAGHAEVTISPSSLPLVREFDVVWINSPGLYTQVLAPLPNGDLRPLEVLSITAGAFREEGSVDGLCGYLRAHKGIKGIRWEDTSMQLSERLGAIGAASPGVRTLSILAFYLDRRLPEIAAALHHFPNLEQILIGRGRLEVEHCADLQVACPTLVRIGPWERCEAGGVDEKGRQGLAWRKRGRRDWAIVNGP</sequence>
<dbReference type="Proteomes" id="UP000076738">
    <property type="component" value="Unassembled WGS sequence"/>
</dbReference>
<dbReference type="InterPro" id="IPR001810">
    <property type="entry name" value="F-box_dom"/>
</dbReference>
<dbReference type="PROSITE" id="PS50181">
    <property type="entry name" value="FBOX"/>
    <property type="match status" value="1"/>
</dbReference>
<dbReference type="EMBL" id="KV417305">
    <property type="protein sequence ID" value="KZO92995.1"/>
    <property type="molecule type" value="Genomic_DNA"/>
</dbReference>
<evidence type="ECO:0000259" key="1">
    <source>
        <dbReference type="PROSITE" id="PS50181"/>
    </source>
</evidence>